<dbReference type="InterPro" id="IPR000941">
    <property type="entry name" value="Enolase"/>
</dbReference>
<protein>
    <recommendedName>
        <fullName evidence="3">phosphopyruvate hydratase</fullName>
        <ecNumber evidence="3">4.2.1.11</ecNumber>
    </recommendedName>
</protein>
<gene>
    <name evidence="7" type="ORF">SVIM_LOCUS227114</name>
</gene>
<evidence type="ECO:0000256" key="5">
    <source>
        <dbReference type="ARBA" id="ARBA00023239"/>
    </source>
</evidence>
<dbReference type="UniPathway" id="UPA00109">
    <property type="reaction ID" value="UER00187"/>
</dbReference>
<dbReference type="AlphaFoldDB" id="A0A6N2LGJ9"/>
<dbReference type="PANTHER" id="PTHR11902:SF42">
    <property type="entry name" value="ENOLASE 1, CHLOROPLASTIC"/>
    <property type="match status" value="1"/>
</dbReference>
<organism evidence="7">
    <name type="scientific">Salix viminalis</name>
    <name type="common">Common osier</name>
    <name type="synonym">Basket willow</name>
    <dbReference type="NCBI Taxonomy" id="40686"/>
    <lineage>
        <taxon>Eukaryota</taxon>
        <taxon>Viridiplantae</taxon>
        <taxon>Streptophyta</taxon>
        <taxon>Embryophyta</taxon>
        <taxon>Tracheophyta</taxon>
        <taxon>Spermatophyta</taxon>
        <taxon>Magnoliopsida</taxon>
        <taxon>eudicotyledons</taxon>
        <taxon>Gunneridae</taxon>
        <taxon>Pentapetalae</taxon>
        <taxon>rosids</taxon>
        <taxon>fabids</taxon>
        <taxon>Malpighiales</taxon>
        <taxon>Salicaceae</taxon>
        <taxon>Saliceae</taxon>
        <taxon>Salix</taxon>
    </lineage>
</organism>
<evidence type="ECO:0000256" key="1">
    <source>
        <dbReference type="ARBA" id="ARBA00005031"/>
    </source>
</evidence>
<dbReference type="SMART" id="SM01192">
    <property type="entry name" value="Enolase_C"/>
    <property type="match status" value="1"/>
</dbReference>
<comment type="pathway">
    <text evidence="1">Carbohydrate degradation; glycolysis; pyruvate from D-glyceraldehyde 3-phosphate: step 4/5.</text>
</comment>
<dbReference type="GO" id="GO:0006096">
    <property type="term" value="P:glycolytic process"/>
    <property type="evidence" value="ECO:0007669"/>
    <property type="project" value="UniProtKB-UniPathway"/>
</dbReference>
<dbReference type="Pfam" id="PF00113">
    <property type="entry name" value="Enolase_C"/>
    <property type="match status" value="2"/>
</dbReference>
<dbReference type="GO" id="GO:0004634">
    <property type="term" value="F:phosphopyruvate hydratase activity"/>
    <property type="evidence" value="ECO:0007669"/>
    <property type="project" value="UniProtKB-EC"/>
</dbReference>
<keyword evidence="4" id="KW-0324">Glycolysis</keyword>
<keyword evidence="5" id="KW-0456">Lyase</keyword>
<dbReference type="EC" id="4.2.1.11" evidence="3"/>
<evidence type="ECO:0000256" key="4">
    <source>
        <dbReference type="ARBA" id="ARBA00023152"/>
    </source>
</evidence>
<dbReference type="EMBL" id="CAADRP010001541">
    <property type="protein sequence ID" value="VFU40085.1"/>
    <property type="molecule type" value="Genomic_DNA"/>
</dbReference>
<dbReference type="PANTHER" id="PTHR11902">
    <property type="entry name" value="ENOLASE"/>
    <property type="match status" value="1"/>
</dbReference>
<dbReference type="Gene3D" id="3.20.20.120">
    <property type="entry name" value="Enolase-like C-terminal domain"/>
    <property type="match status" value="2"/>
</dbReference>
<dbReference type="InterPro" id="IPR020810">
    <property type="entry name" value="Enolase_C"/>
</dbReference>
<dbReference type="InterPro" id="IPR036849">
    <property type="entry name" value="Enolase-like_C_sf"/>
</dbReference>
<dbReference type="SUPFAM" id="SSF51604">
    <property type="entry name" value="Enolase C-terminal domain-like"/>
    <property type="match status" value="1"/>
</dbReference>
<dbReference type="GO" id="GO:0000287">
    <property type="term" value="F:magnesium ion binding"/>
    <property type="evidence" value="ECO:0007669"/>
    <property type="project" value="InterPro"/>
</dbReference>
<name>A0A6N2LGJ9_SALVM</name>
<reference evidence="7" key="1">
    <citation type="submission" date="2019-03" db="EMBL/GenBank/DDBJ databases">
        <authorList>
            <person name="Mank J."/>
            <person name="Almeida P."/>
        </authorList>
    </citation>
    <scope>NUCLEOTIDE SEQUENCE</scope>
    <source>
        <strain evidence="7">78183</strain>
    </source>
</reference>
<feature type="domain" description="Enolase C-terminal TIM barrel" evidence="6">
    <location>
        <begin position="1"/>
        <end position="184"/>
    </location>
</feature>
<evidence type="ECO:0000259" key="6">
    <source>
        <dbReference type="SMART" id="SM01192"/>
    </source>
</evidence>
<proteinExistence type="inferred from homology"/>
<sequence>MTQSKIGMDVAASEFLKDGKYDLNFKNKSNNGARVLSPLSFGDLYKEFPFVSTEDPFDLDDHWSSWASIQSSVDIQFVGDNLLVTNPKRIAEEIQKKACNGLLMEGRPKTMFFLCSQKMKREVNQIGTVTESIRAALDRLIKTCRLGCDGQPPKDERLARYNQLLRIEEELGNVRYAGVAFGSPLKNLKCYLDRISCHEIPELLVVAIYVMASVVDEEMRELGASLLHEDIENMQC</sequence>
<evidence type="ECO:0000256" key="2">
    <source>
        <dbReference type="ARBA" id="ARBA00009604"/>
    </source>
</evidence>
<evidence type="ECO:0000313" key="7">
    <source>
        <dbReference type="EMBL" id="VFU40085.1"/>
    </source>
</evidence>
<accession>A0A6N2LGJ9</accession>
<evidence type="ECO:0000256" key="3">
    <source>
        <dbReference type="ARBA" id="ARBA00012058"/>
    </source>
</evidence>
<comment type="similarity">
    <text evidence="2">Belongs to the enolase family.</text>
</comment>
<dbReference type="GO" id="GO:0000015">
    <property type="term" value="C:phosphopyruvate hydratase complex"/>
    <property type="evidence" value="ECO:0007669"/>
    <property type="project" value="InterPro"/>
</dbReference>